<name>A0A1M5RY70_9FIRM</name>
<accession>A0A1M5RY70</accession>
<dbReference type="AlphaFoldDB" id="A0A1M5RY70"/>
<dbReference type="EMBL" id="FQXR01000002">
    <property type="protein sequence ID" value="SHH31185.1"/>
    <property type="molecule type" value="Genomic_DNA"/>
</dbReference>
<evidence type="ECO:0000313" key="1">
    <source>
        <dbReference type="EMBL" id="SHH31185.1"/>
    </source>
</evidence>
<sequence length="401" mass="46291">MSIFNINLDNDMDFLIKQVGKDIKINNEPARVLMQNVDNNDDDKEIITKFPIRQGMYVFYMDKWWMIITATNDKRYNIYNKATIRKCDNILKIIIDEKLYAFPVIFTSAEMAIRESKIWVTRGDYYKALLPITQVSRKITVGTNILKFNNKYEIWGKNETKENIMEISLWWVLNSHLDDKINEIADRWTEDGGLKKDRLQGNIIPIMPFDTSEESYTDAMVTFICKDIETEENIADVIIKLTDKDENEMYIIANQSYQIPKGIYTYTIEKEGYEIISGEIDIQRDTIETILLTVKEEEPVSPITYTITAKMPYADVPDNEIWLDDPPAIYTVHKFVDGVETSGKFTFEVTDTTIANITETTDNSASIIANDFVGKKNIKLIATDVETGEIAIEKEILMCGR</sequence>
<dbReference type="Proteomes" id="UP000184389">
    <property type="component" value="Unassembled WGS sequence"/>
</dbReference>
<protein>
    <submittedName>
        <fullName evidence="1">Uncharacterized protein</fullName>
    </submittedName>
</protein>
<dbReference type="OrthoDB" id="2533640at2"/>
<dbReference type="RefSeq" id="WP_072742505.1">
    <property type="nucleotide sequence ID" value="NZ_FQXR01000002.1"/>
</dbReference>
<dbReference type="STRING" id="1123281.SAMN02745180_00015"/>
<proteinExistence type="predicted"/>
<gene>
    <name evidence="1" type="ORF">SAMN02745180_00015</name>
</gene>
<organism evidence="1 2">
    <name type="scientific">Sporanaerobacter acetigenes DSM 13106</name>
    <dbReference type="NCBI Taxonomy" id="1123281"/>
    <lineage>
        <taxon>Bacteria</taxon>
        <taxon>Bacillati</taxon>
        <taxon>Bacillota</taxon>
        <taxon>Tissierellia</taxon>
        <taxon>Tissierellales</taxon>
        <taxon>Sporanaerobacteraceae</taxon>
        <taxon>Sporanaerobacter</taxon>
    </lineage>
</organism>
<evidence type="ECO:0000313" key="2">
    <source>
        <dbReference type="Proteomes" id="UP000184389"/>
    </source>
</evidence>
<keyword evidence="2" id="KW-1185">Reference proteome</keyword>
<reference evidence="1 2" key="1">
    <citation type="submission" date="2016-11" db="EMBL/GenBank/DDBJ databases">
        <authorList>
            <person name="Jaros S."/>
            <person name="Januszkiewicz K."/>
            <person name="Wedrychowicz H."/>
        </authorList>
    </citation>
    <scope>NUCLEOTIDE SEQUENCE [LARGE SCALE GENOMIC DNA]</scope>
    <source>
        <strain evidence="1 2">DSM 13106</strain>
    </source>
</reference>